<dbReference type="AlphaFoldDB" id="T1KW63"/>
<dbReference type="EnsemblMetazoa" id="tetur24g00510.1">
    <property type="protein sequence ID" value="tetur24g00510.1"/>
    <property type="gene ID" value="tetur24g00510"/>
</dbReference>
<keyword evidence="2" id="KW-1185">Reference proteome</keyword>
<sequence length="271" mass="30974">MASSYMTCFACGGKIEEKDDLILSNYNEFLCKSCDENRPSVISLFSAAQISHSIPANRAMKSFVNRRQMFPNAQLNPYFMVPCAPLFLCNDCVGINHDMESMVEIEVKKLHDKLESLDKCCQARKYEFSSIIRKMQENMTKMKTIMKATGEVDNDLNLAFISNDQRLNINMRKKIKLDEIIKTFGIEGNVTNVLIQALKIRRVNIHHVIEYLSKLEEIINNELIVDKKINKLEPKVEEEDLVASQPKDETFSHSDVISALQNVSLNQTAPF</sequence>
<evidence type="ECO:0000313" key="2">
    <source>
        <dbReference type="Proteomes" id="UP000015104"/>
    </source>
</evidence>
<name>T1KW63_TETUR</name>
<dbReference type="HOGENOM" id="CLU_1027889_0_0_1"/>
<evidence type="ECO:0000313" key="1">
    <source>
        <dbReference type="EnsemblMetazoa" id="tetur24g00510.1"/>
    </source>
</evidence>
<reference evidence="1" key="2">
    <citation type="submission" date="2015-06" db="UniProtKB">
        <authorList>
            <consortium name="EnsemblMetazoa"/>
        </authorList>
    </citation>
    <scope>IDENTIFICATION</scope>
</reference>
<proteinExistence type="predicted"/>
<organism evidence="1 2">
    <name type="scientific">Tetranychus urticae</name>
    <name type="common">Two-spotted spider mite</name>
    <dbReference type="NCBI Taxonomy" id="32264"/>
    <lineage>
        <taxon>Eukaryota</taxon>
        <taxon>Metazoa</taxon>
        <taxon>Ecdysozoa</taxon>
        <taxon>Arthropoda</taxon>
        <taxon>Chelicerata</taxon>
        <taxon>Arachnida</taxon>
        <taxon>Acari</taxon>
        <taxon>Acariformes</taxon>
        <taxon>Trombidiformes</taxon>
        <taxon>Prostigmata</taxon>
        <taxon>Eleutherengona</taxon>
        <taxon>Raphignathae</taxon>
        <taxon>Tetranychoidea</taxon>
        <taxon>Tetranychidae</taxon>
        <taxon>Tetranychus</taxon>
    </lineage>
</organism>
<dbReference type="EMBL" id="CAEY01000638">
    <property type="status" value="NOT_ANNOTATED_CDS"/>
    <property type="molecule type" value="Genomic_DNA"/>
</dbReference>
<reference evidence="2" key="1">
    <citation type="submission" date="2011-08" db="EMBL/GenBank/DDBJ databases">
        <authorList>
            <person name="Rombauts S."/>
        </authorList>
    </citation>
    <scope>NUCLEOTIDE SEQUENCE</scope>
    <source>
        <strain evidence="2">London</strain>
    </source>
</reference>
<accession>T1KW63</accession>
<protein>
    <submittedName>
        <fullName evidence="1">Uncharacterized protein</fullName>
    </submittedName>
</protein>
<dbReference type="Proteomes" id="UP000015104">
    <property type="component" value="Unassembled WGS sequence"/>
</dbReference>